<feature type="coiled-coil region" evidence="2">
    <location>
        <begin position="145"/>
        <end position="249"/>
    </location>
</feature>
<dbReference type="SMART" id="SM00184">
    <property type="entry name" value="RING"/>
    <property type="match status" value="1"/>
</dbReference>
<dbReference type="AlphaFoldDB" id="A0A1R2C8N9"/>
<keyword evidence="5" id="KW-1185">Reference proteome</keyword>
<sequence>MNRSSRRSTVNTNFPKLRKTATSTSGIPINKIYSTMDLRQPTSDEIFVREIEKKIEEQRIDLEERNVAIKSLLGHFENIASVCRDEKNKNIEFRTQNMELVKENRQLKRIIEEKNAATERNCYSRVSKSPLLVNKDEIDVILKENDSLKEVIKLKDKEIEEKTSEISSFTYKVMNYREINSGMEKSINDLNVEINMNKNIKRKLEEEISSLHGQNQVLNEKIQGFLSRIEDLEREIKKNKLEYDELMKNTEIKDREIAKMRTLNNKLCSENQKITENMAKEKTKEKKELVEYKNNSELIEAYIKELSAANEKIDRLEKKKIEKFHRIKKELVASLEEFKKNSQSDILKYEKIIQDLELDKKTKDSKIKALTDELSRSETQKNSYLSDLNKTEIALTNEKHSLSTLSTKHNEIISETQKLKSQLESLNQTLERQSKKLIKLHNYKLKLKTIEKDQKTTSSANSKLEKSLDHLNEKYKSDKEKWSNEENSLLTKIQSLQEELNSEKTFNSIHLQEVLKLKLALSSQESKIIRAQKTEEDNKFKAIISKLEIEITENRETISKLQKNLMNNSSQLADKIKIIEGLEKTIYELKETIEKQKAELKSPDFLGLVEKSRILKDREQAITSELAKISYAVEAFENGLSCYVCLGCLESPVIIIPCGHAVCYKCTTNDSNACPQCSRKLHGQYKIDWLEHLADKISFQKQVLESVNALMANRFYCELYNKLQ</sequence>
<evidence type="ECO:0000313" key="4">
    <source>
        <dbReference type="EMBL" id="OMJ85373.1"/>
    </source>
</evidence>
<keyword evidence="1" id="KW-0862">Zinc</keyword>
<dbReference type="GO" id="GO:0008270">
    <property type="term" value="F:zinc ion binding"/>
    <property type="evidence" value="ECO:0007669"/>
    <property type="project" value="UniProtKB-KW"/>
</dbReference>
<dbReference type="EMBL" id="MPUH01000239">
    <property type="protein sequence ID" value="OMJ85373.1"/>
    <property type="molecule type" value="Genomic_DNA"/>
</dbReference>
<evidence type="ECO:0000259" key="3">
    <source>
        <dbReference type="PROSITE" id="PS50089"/>
    </source>
</evidence>
<dbReference type="OrthoDB" id="6105938at2759"/>
<evidence type="ECO:0000256" key="1">
    <source>
        <dbReference type="PROSITE-ProRule" id="PRU00175"/>
    </source>
</evidence>
<feature type="domain" description="RING-type" evidence="3">
    <location>
        <begin position="642"/>
        <end position="678"/>
    </location>
</feature>
<dbReference type="SUPFAM" id="SSF90257">
    <property type="entry name" value="Myosin rod fragments"/>
    <property type="match status" value="1"/>
</dbReference>
<feature type="coiled-coil region" evidence="2">
    <location>
        <begin position="544"/>
        <end position="599"/>
    </location>
</feature>
<dbReference type="SUPFAM" id="SSF57850">
    <property type="entry name" value="RING/U-box"/>
    <property type="match status" value="1"/>
</dbReference>
<dbReference type="PROSITE" id="PS50089">
    <property type="entry name" value="ZF_RING_2"/>
    <property type="match status" value="1"/>
</dbReference>
<dbReference type="Gene3D" id="3.30.40.10">
    <property type="entry name" value="Zinc/RING finger domain, C3HC4 (zinc finger)"/>
    <property type="match status" value="1"/>
</dbReference>
<feature type="coiled-coil region" evidence="2">
    <location>
        <begin position="275"/>
        <end position="499"/>
    </location>
</feature>
<name>A0A1R2C8N9_9CILI</name>
<organism evidence="4 5">
    <name type="scientific">Stentor coeruleus</name>
    <dbReference type="NCBI Taxonomy" id="5963"/>
    <lineage>
        <taxon>Eukaryota</taxon>
        <taxon>Sar</taxon>
        <taxon>Alveolata</taxon>
        <taxon>Ciliophora</taxon>
        <taxon>Postciliodesmatophora</taxon>
        <taxon>Heterotrichea</taxon>
        <taxon>Heterotrichida</taxon>
        <taxon>Stentoridae</taxon>
        <taxon>Stentor</taxon>
    </lineage>
</organism>
<accession>A0A1R2C8N9</accession>
<evidence type="ECO:0000313" key="5">
    <source>
        <dbReference type="Proteomes" id="UP000187209"/>
    </source>
</evidence>
<proteinExistence type="predicted"/>
<protein>
    <recommendedName>
        <fullName evidence="3">RING-type domain-containing protein</fullName>
    </recommendedName>
</protein>
<evidence type="ECO:0000256" key="2">
    <source>
        <dbReference type="SAM" id="Coils"/>
    </source>
</evidence>
<reference evidence="4 5" key="1">
    <citation type="submission" date="2016-11" db="EMBL/GenBank/DDBJ databases">
        <title>The macronuclear genome of Stentor coeruleus: a giant cell with tiny introns.</title>
        <authorList>
            <person name="Slabodnick M."/>
            <person name="Ruby J.G."/>
            <person name="Reiff S.B."/>
            <person name="Swart E.C."/>
            <person name="Gosai S."/>
            <person name="Prabakaran S."/>
            <person name="Witkowska E."/>
            <person name="Larue G.E."/>
            <person name="Fisher S."/>
            <person name="Freeman R.M."/>
            <person name="Gunawardena J."/>
            <person name="Chu W."/>
            <person name="Stover N.A."/>
            <person name="Gregory B.D."/>
            <person name="Nowacki M."/>
            <person name="Derisi J."/>
            <person name="Roy S.W."/>
            <person name="Marshall W.F."/>
            <person name="Sood P."/>
        </authorList>
    </citation>
    <scope>NUCLEOTIDE SEQUENCE [LARGE SCALE GENOMIC DNA]</scope>
    <source>
        <strain evidence="4">WM001</strain>
    </source>
</reference>
<keyword evidence="2" id="KW-0175">Coiled coil</keyword>
<keyword evidence="1" id="KW-0479">Metal-binding</keyword>
<keyword evidence="1" id="KW-0863">Zinc-finger</keyword>
<dbReference type="InterPro" id="IPR013083">
    <property type="entry name" value="Znf_RING/FYVE/PHD"/>
</dbReference>
<dbReference type="Proteomes" id="UP000187209">
    <property type="component" value="Unassembled WGS sequence"/>
</dbReference>
<dbReference type="InterPro" id="IPR001841">
    <property type="entry name" value="Znf_RING"/>
</dbReference>
<comment type="caution">
    <text evidence="4">The sequence shown here is derived from an EMBL/GenBank/DDBJ whole genome shotgun (WGS) entry which is preliminary data.</text>
</comment>
<gene>
    <name evidence="4" type="ORF">SteCoe_13349</name>
</gene>